<keyword evidence="9 14" id="KW-0378">Hydrolase</keyword>
<evidence type="ECO:0000256" key="11">
    <source>
        <dbReference type="ARBA" id="ARBA00023180"/>
    </source>
</evidence>
<dbReference type="AlphaFoldDB" id="A0A168CAT7"/>
<dbReference type="GO" id="GO:0098552">
    <property type="term" value="C:side of membrane"/>
    <property type="evidence" value="ECO:0007669"/>
    <property type="project" value="UniProtKB-KW"/>
</dbReference>
<comment type="function">
    <text evidence="13">Extracellular serine carboxypeptidase that contributes to pathogenicity.</text>
</comment>
<dbReference type="EMBL" id="AZHB01000003">
    <property type="protein sequence ID" value="OAA71165.1"/>
    <property type="molecule type" value="Genomic_DNA"/>
</dbReference>
<keyword evidence="8 14" id="KW-0732">Signal</keyword>
<feature type="signal peptide" evidence="14">
    <location>
        <begin position="1"/>
        <end position="17"/>
    </location>
</feature>
<proteinExistence type="inferred from homology"/>
<dbReference type="InterPro" id="IPR033124">
    <property type="entry name" value="Ser_caboxypep_his_AS"/>
</dbReference>
<feature type="chain" id="PRO_5007749399" description="Carboxypeptidase" evidence="14">
    <location>
        <begin position="18"/>
        <end position="615"/>
    </location>
</feature>
<evidence type="ECO:0000256" key="8">
    <source>
        <dbReference type="ARBA" id="ARBA00022729"/>
    </source>
</evidence>
<accession>A0A168CAT7</accession>
<keyword evidence="4" id="KW-1003">Cell membrane</keyword>
<dbReference type="Pfam" id="PF00450">
    <property type="entry name" value="Peptidase_S10"/>
    <property type="match status" value="1"/>
</dbReference>
<dbReference type="GO" id="GO:0004185">
    <property type="term" value="F:serine-type carboxypeptidase activity"/>
    <property type="evidence" value="ECO:0007669"/>
    <property type="project" value="UniProtKB-UniRule"/>
</dbReference>
<dbReference type="PRINTS" id="PR00724">
    <property type="entry name" value="CRBOXYPTASEC"/>
</dbReference>
<comment type="caution">
    <text evidence="15">The sequence shown here is derived from an EMBL/GenBank/DDBJ whole genome shotgun (WGS) entry which is preliminary data.</text>
</comment>
<keyword evidence="12" id="KW-0449">Lipoprotein</keyword>
<dbReference type="PROSITE" id="PS00131">
    <property type="entry name" value="CARBOXYPEPT_SER_SER"/>
    <property type="match status" value="1"/>
</dbReference>
<keyword evidence="6 14" id="KW-0121">Carboxypeptidase</keyword>
<evidence type="ECO:0000256" key="9">
    <source>
        <dbReference type="ARBA" id="ARBA00022801"/>
    </source>
</evidence>
<comment type="similarity">
    <text evidence="3 14">Belongs to the peptidase S10 family.</text>
</comment>
<dbReference type="GO" id="GO:0006508">
    <property type="term" value="P:proteolysis"/>
    <property type="evidence" value="ECO:0007669"/>
    <property type="project" value="UniProtKB-KW"/>
</dbReference>
<evidence type="ECO:0000256" key="4">
    <source>
        <dbReference type="ARBA" id="ARBA00022475"/>
    </source>
</evidence>
<evidence type="ECO:0000256" key="5">
    <source>
        <dbReference type="ARBA" id="ARBA00022622"/>
    </source>
</evidence>
<keyword evidence="10" id="KW-0843">Virulence</keyword>
<evidence type="ECO:0000256" key="2">
    <source>
        <dbReference type="ARBA" id="ARBA00004609"/>
    </source>
</evidence>
<dbReference type="GeneID" id="30018008"/>
<dbReference type="OrthoDB" id="443318at2759"/>
<dbReference type="Gene3D" id="3.40.50.1820">
    <property type="entry name" value="alpha/beta hydrolase"/>
    <property type="match status" value="1"/>
</dbReference>
<gene>
    <name evidence="15" type="ORF">ISF_01716</name>
</gene>
<evidence type="ECO:0000313" key="15">
    <source>
        <dbReference type="EMBL" id="OAA71165.1"/>
    </source>
</evidence>
<keyword evidence="5" id="KW-0336">GPI-anchor</keyword>
<dbReference type="GO" id="GO:0000324">
    <property type="term" value="C:fungal-type vacuole"/>
    <property type="evidence" value="ECO:0007669"/>
    <property type="project" value="TreeGrafter"/>
</dbReference>
<keyword evidence="7 14" id="KW-0645">Protease</keyword>
<dbReference type="EC" id="3.4.16.-" evidence="14"/>
<dbReference type="InterPro" id="IPR029058">
    <property type="entry name" value="AB_hydrolase_fold"/>
</dbReference>
<evidence type="ECO:0000256" key="1">
    <source>
        <dbReference type="ARBA" id="ARBA00001003"/>
    </source>
</evidence>
<dbReference type="InterPro" id="IPR018202">
    <property type="entry name" value="Ser_caboxypep_ser_AS"/>
</dbReference>
<comment type="catalytic activity">
    <reaction evidence="1">
        <text>Preferential release of a C-terminal arginine or lysine residue.</text>
        <dbReference type="EC" id="3.4.16.6"/>
    </reaction>
</comment>
<dbReference type="Proteomes" id="UP000076744">
    <property type="component" value="Unassembled WGS sequence"/>
</dbReference>
<evidence type="ECO:0000313" key="16">
    <source>
        <dbReference type="Proteomes" id="UP000076744"/>
    </source>
</evidence>
<dbReference type="PANTHER" id="PTHR11802">
    <property type="entry name" value="SERINE PROTEASE FAMILY S10 SERINE CARBOXYPEPTIDASE"/>
    <property type="match status" value="1"/>
</dbReference>
<evidence type="ECO:0000256" key="10">
    <source>
        <dbReference type="ARBA" id="ARBA00023026"/>
    </source>
</evidence>
<evidence type="ECO:0000256" key="13">
    <source>
        <dbReference type="ARBA" id="ARBA00037356"/>
    </source>
</evidence>
<comment type="subcellular location">
    <subcellularLocation>
        <location evidence="2">Cell membrane</location>
        <topology evidence="2">Lipid-anchor</topology>
        <topology evidence="2">GPI-anchor</topology>
    </subcellularLocation>
</comment>
<evidence type="ECO:0000256" key="6">
    <source>
        <dbReference type="ARBA" id="ARBA00022645"/>
    </source>
</evidence>
<dbReference type="InterPro" id="IPR001563">
    <property type="entry name" value="Peptidase_S10"/>
</dbReference>
<protein>
    <recommendedName>
        <fullName evidence="14">Carboxypeptidase</fullName>
        <ecNumber evidence="14">3.4.16.-</ecNumber>
    </recommendedName>
</protein>
<keyword evidence="5" id="KW-0472">Membrane</keyword>
<name>A0A168CAT7_CORFA</name>
<evidence type="ECO:0000256" key="7">
    <source>
        <dbReference type="ARBA" id="ARBA00022670"/>
    </source>
</evidence>
<keyword evidence="11" id="KW-0325">Glycoprotein</keyword>
<dbReference type="SUPFAM" id="SSF53474">
    <property type="entry name" value="alpha/beta-Hydrolases"/>
    <property type="match status" value="1"/>
</dbReference>
<evidence type="ECO:0000256" key="3">
    <source>
        <dbReference type="ARBA" id="ARBA00009431"/>
    </source>
</evidence>
<evidence type="ECO:0000256" key="12">
    <source>
        <dbReference type="ARBA" id="ARBA00023288"/>
    </source>
</evidence>
<dbReference type="GO" id="GO:0005886">
    <property type="term" value="C:plasma membrane"/>
    <property type="evidence" value="ECO:0007669"/>
    <property type="project" value="UniProtKB-SubCell"/>
</dbReference>
<dbReference type="PROSITE" id="PS00560">
    <property type="entry name" value="CARBOXYPEPT_SER_HIS"/>
    <property type="match status" value="1"/>
</dbReference>
<evidence type="ECO:0000256" key="14">
    <source>
        <dbReference type="RuleBase" id="RU361156"/>
    </source>
</evidence>
<organism evidence="15 16">
    <name type="scientific">Cordyceps fumosorosea (strain ARSEF 2679)</name>
    <name type="common">Isaria fumosorosea</name>
    <dbReference type="NCBI Taxonomy" id="1081104"/>
    <lineage>
        <taxon>Eukaryota</taxon>
        <taxon>Fungi</taxon>
        <taxon>Dikarya</taxon>
        <taxon>Ascomycota</taxon>
        <taxon>Pezizomycotina</taxon>
        <taxon>Sordariomycetes</taxon>
        <taxon>Hypocreomycetidae</taxon>
        <taxon>Hypocreales</taxon>
        <taxon>Cordycipitaceae</taxon>
        <taxon>Cordyceps</taxon>
    </lineage>
</organism>
<dbReference type="RefSeq" id="XP_018707046.1">
    <property type="nucleotide sequence ID" value="XM_018845323.1"/>
</dbReference>
<dbReference type="PANTHER" id="PTHR11802:SF189">
    <property type="entry name" value="CARBOXYPEPTIDASE"/>
    <property type="match status" value="1"/>
</dbReference>
<reference evidence="15 16" key="1">
    <citation type="journal article" date="2016" name="Genome Biol. Evol.">
        <title>Divergent and convergent evolution of fungal pathogenicity.</title>
        <authorList>
            <person name="Shang Y."/>
            <person name="Xiao G."/>
            <person name="Zheng P."/>
            <person name="Cen K."/>
            <person name="Zhan S."/>
            <person name="Wang C."/>
        </authorList>
    </citation>
    <scope>NUCLEOTIDE SEQUENCE [LARGE SCALE GENOMIC DNA]</scope>
    <source>
        <strain evidence="15 16">ARSEF 2679</strain>
    </source>
</reference>
<keyword evidence="16" id="KW-1185">Reference proteome</keyword>
<sequence>MVSKALLLGSIASLAVAQFPPPLTGVKTLKSKFHENVTISYKEPGLCETTPGVKSYAGHVRLPASLLQDIHGIEHDYDTNTFFWFFEARHDPQNAPLAIWLNGGPGSSSMMGLLQENGPCFINADSATVRNNPWSWNNHVNMLYIDEPNQVGFSYDTPTNITIHFGADGDDVRTATDFSRVAVPEVNATTRVGTVSSGDGRHTVNTTAQAAHALWHFAQAFFWEFPHYKPNDDRISVWAESYGGHYGPGFTRFFQEQNERILNGTLDDKTAHYMHLDTLGIINGVIDTAHREEAGIIFPFNNTYGIKAYTQEHYDELMHNFTKPGGCRDQIRHCEKVLADRDRVTVQDELDDGSGWDAICGIEPSCESPSEEAFSAVDRGRFDITHRKQDPFPPPHIHGWLSRADVLSALGSPVNFTSTSRAVSRNFGISADHLRGGFVDALGYLLDAAGVKVHLVYGDRDFACNWIGGEMSSLAVDFKGSDRFAKAGYAEMVTTDGVGGLTRQVGNFSFTRVFQAGHMIPSYQPVHAYEIFMRAMFGKDIATGRKEVTEDLVTEGPSHTWGHKTELLPGPAPRCYVLDLGTCTEEQWAKVYAGALVKDYFLVEEEEEEFESVEL</sequence>
<dbReference type="STRING" id="1081104.A0A168CAT7"/>